<evidence type="ECO:0000313" key="2">
    <source>
        <dbReference type="Proteomes" id="UP000762676"/>
    </source>
</evidence>
<dbReference type="AlphaFoldDB" id="A0AAV4J4Z3"/>
<protein>
    <submittedName>
        <fullName evidence="1">Uncharacterized protein</fullName>
    </submittedName>
</protein>
<dbReference type="Proteomes" id="UP000762676">
    <property type="component" value="Unassembled WGS sequence"/>
</dbReference>
<dbReference type="EMBL" id="BMAT01009971">
    <property type="protein sequence ID" value="GFS17350.1"/>
    <property type="molecule type" value="Genomic_DNA"/>
</dbReference>
<keyword evidence="2" id="KW-1185">Reference proteome</keyword>
<name>A0AAV4J4Z3_9GAST</name>
<organism evidence="1 2">
    <name type="scientific">Elysia marginata</name>
    <dbReference type="NCBI Taxonomy" id="1093978"/>
    <lineage>
        <taxon>Eukaryota</taxon>
        <taxon>Metazoa</taxon>
        <taxon>Spiralia</taxon>
        <taxon>Lophotrochozoa</taxon>
        <taxon>Mollusca</taxon>
        <taxon>Gastropoda</taxon>
        <taxon>Heterobranchia</taxon>
        <taxon>Euthyneura</taxon>
        <taxon>Panpulmonata</taxon>
        <taxon>Sacoglossa</taxon>
        <taxon>Placobranchoidea</taxon>
        <taxon>Plakobranchidae</taxon>
        <taxon>Elysia</taxon>
    </lineage>
</organism>
<comment type="caution">
    <text evidence="1">The sequence shown here is derived from an EMBL/GenBank/DDBJ whole genome shotgun (WGS) entry which is preliminary data.</text>
</comment>
<proteinExistence type="predicted"/>
<gene>
    <name evidence="1" type="ORF">ElyMa_004979500</name>
</gene>
<accession>A0AAV4J4Z3</accession>
<evidence type="ECO:0000313" key="1">
    <source>
        <dbReference type="EMBL" id="GFS17350.1"/>
    </source>
</evidence>
<sequence>MVQFSKTLCGVQWYNSEKSFLVYYTIVNSLAGYQKMDEMMKATQQKKAGKASGDYDIPTKLYKATDAIAIEAFHDVLLSIWEEKVAWRNL</sequence>
<reference evidence="1 2" key="1">
    <citation type="journal article" date="2021" name="Elife">
        <title>Chloroplast acquisition without the gene transfer in kleptoplastic sea slugs, Plakobranchus ocellatus.</title>
        <authorList>
            <person name="Maeda T."/>
            <person name="Takahashi S."/>
            <person name="Yoshida T."/>
            <person name="Shimamura S."/>
            <person name="Takaki Y."/>
            <person name="Nagai Y."/>
            <person name="Toyoda A."/>
            <person name="Suzuki Y."/>
            <person name="Arimoto A."/>
            <person name="Ishii H."/>
            <person name="Satoh N."/>
            <person name="Nishiyama T."/>
            <person name="Hasebe M."/>
            <person name="Maruyama T."/>
            <person name="Minagawa J."/>
            <person name="Obokata J."/>
            <person name="Shigenobu S."/>
        </authorList>
    </citation>
    <scope>NUCLEOTIDE SEQUENCE [LARGE SCALE GENOMIC DNA]</scope>
</reference>